<evidence type="ECO:0000256" key="2">
    <source>
        <dbReference type="RuleBase" id="RU000487"/>
    </source>
</evidence>
<dbReference type="Ensembl" id="ENSCSAVT00000014641.1">
    <property type="protein sequence ID" value="ENSCSAVP00000014476.1"/>
    <property type="gene ID" value="ENSCSAVG00000008473.1"/>
</dbReference>
<dbReference type="Proteomes" id="UP000007875">
    <property type="component" value="Unassembled WGS sequence"/>
</dbReference>
<evidence type="ECO:0008006" key="5">
    <source>
        <dbReference type="Google" id="ProtNLM"/>
    </source>
</evidence>
<dbReference type="FunFam" id="3.30.420.40:FF:000050">
    <property type="entry name" value="Actin, alpha skeletal muscle"/>
    <property type="match status" value="1"/>
</dbReference>
<evidence type="ECO:0000313" key="4">
    <source>
        <dbReference type="Proteomes" id="UP000007875"/>
    </source>
</evidence>
<evidence type="ECO:0000313" key="3">
    <source>
        <dbReference type="Ensembl" id="ENSCSAVP00000014476.1"/>
    </source>
</evidence>
<dbReference type="SUPFAM" id="SSF53067">
    <property type="entry name" value="Actin-like ATPase domain"/>
    <property type="match status" value="2"/>
</dbReference>
<dbReference type="eggNOG" id="KOG0676">
    <property type="taxonomic scope" value="Eukaryota"/>
</dbReference>
<reference evidence="3" key="2">
    <citation type="submission" date="2025-08" db="UniProtKB">
        <authorList>
            <consortium name="Ensembl"/>
        </authorList>
    </citation>
    <scope>IDENTIFICATION</scope>
</reference>
<dbReference type="AlphaFoldDB" id="H2ZA61"/>
<dbReference type="STRING" id="51511.ENSCSAVP00000014476"/>
<dbReference type="PRINTS" id="PR00190">
    <property type="entry name" value="ACTIN"/>
</dbReference>
<accession>H2ZA61</accession>
<evidence type="ECO:0000256" key="1">
    <source>
        <dbReference type="ARBA" id="ARBA00006752"/>
    </source>
</evidence>
<dbReference type="OMA" id="ANTERGC"/>
<name>H2ZA61_CIOSA</name>
<dbReference type="Gene3D" id="3.30.420.40">
    <property type="match status" value="2"/>
</dbReference>
<organism evidence="3 4">
    <name type="scientific">Ciona savignyi</name>
    <name type="common">Pacific transparent sea squirt</name>
    <dbReference type="NCBI Taxonomy" id="51511"/>
    <lineage>
        <taxon>Eukaryota</taxon>
        <taxon>Metazoa</taxon>
        <taxon>Chordata</taxon>
        <taxon>Tunicata</taxon>
        <taxon>Ascidiacea</taxon>
        <taxon>Phlebobranchia</taxon>
        <taxon>Cionidae</taxon>
        <taxon>Ciona</taxon>
    </lineage>
</organism>
<protein>
    <recommendedName>
        <fullName evidence="5">Actin-related protein 8</fullName>
    </recommendedName>
</protein>
<reference evidence="4" key="1">
    <citation type="submission" date="2003-08" db="EMBL/GenBank/DDBJ databases">
        <authorList>
            <person name="Birren B."/>
            <person name="Nusbaum C."/>
            <person name="Abebe A."/>
            <person name="Abouelleil A."/>
            <person name="Adekoya E."/>
            <person name="Ait-zahra M."/>
            <person name="Allen N."/>
            <person name="Allen T."/>
            <person name="An P."/>
            <person name="Anderson M."/>
            <person name="Anderson S."/>
            <person name="Arachchi H."/>
            <person name="Armbruster J."/>
            <person name="Bachantsang P."/>
            <person name="Baldwin J."/>
            <person name="Barry A."/>
            <person name="Bayul T."/>
            <person name="Blitshsteyn B."/>
            <person name="Bloom T."/>
            <person name="Blye J."/>
            <person name="Boguslavskiy L."/>
            <person name="Borowsky M."/>
            <person name="Boukhgalter B."/>
            <person name="Brunache A."/>
            <person name="Butler J."/>
            <person name="Calixte N."/>
            <person name="Calvo S."/>
            <person name="Camarata J."/>
            <person name="Campo K."/>
            <person name="Chang J."/>
            <person name="Cheshatsang Y."/>
            <person name="Citroen M."/>
            <person name="Collymore A."/>
            <person name="Considine T."/>
            <person name="Cook A."/>
            <person name="Cooke P."/>
            <person name="Corum B."/>
            <person name="Cuomo C."/>
            <person name="David R."/>
            <person name="Dawoe T."/>
            <person name="Degray S."/>
            <person name="Dodge S."/>
            <person name="Dooley K."/>
            <person name="Dorje P."/>
            <person name="Dorjee K."/>
            <person name="Dorris L."/>
            <person name="Duffey N."/>
            <person name="Dupes A."/>
            <person name="Elkins T."/>
            <person name="Engels R."/>
            <person name="Erickson J."/>
            <person name="Farina A."/>
            <person name="Faro S."/>
            <person name="Ferreira P."/>
            <person name="Fischer H."/>
            <person name="Fitzgerald M."/>
            <person name="Foley K."/>
            <person name="Gage D."/>
            <person name="Galagan J."/>
            <person name="Gearin G."/>
            <person name="Gnerre S."/>
            <person name="Gnirke A."/>
            <person name="Goyette A."/>
            <person name="Graham J."/>
            <person name="Grandbois E."/>
            <person name="Gyaltsen K."/>
            <person name="Hafez N."/>
            <person name="Hagopian D."/>
            <person name="Hagos B."/>
            <person name="Hall J."/>
            <person name="Hatcher B."/>
            <person name="Heller A."/>
            <person name="Higgins H."/>
            <person name="Honan T."/>
            <person name="Horn A."/>
            <person name="Houde N."/>
            <person name="Hughes L."/>
            <person name="Hulme W."/>
            <person name="Husby E."/>
            <person name="Iliev I."/>
            <person name="Jaffe D."/>
            <person name="Jones C."/>
            <person name="Kamal M."/>
            <person name="Kamat A."/>
            <person name="Kamvysselis M."/>
            <person name="Karlsson E."/>
            <person name="Kells C."/>
            <person name="Kieu A."/>
            <person name="Kisner P."/>
            <person name="Kodira C."/>
            <person name="Kulbokas E."/>
            <person name="Labutti K."/>
            <person name="Lama D."/>
            <person name="Landers T."/>
            <person name="Leger J."/>
            <person name="Levine S."/>
            <person name="Lewis D."/>
            <person name="Lewis T."/>
            <person name="Lindblad-toh K."/>
            <person name="Liu X."/>
            <person name="Lokyitsang T."/>
            <person name="Lokyitsang Y."/>
            <person name="Lucien O."/>
            <person name="Lui A."/>
            <person name="Ma L.J."/>
            <person name="Mabbitt R."/>
            <person name="Macdonald J."/>
            <person name="Maclean C."/>
            <person name="Major J."/>
            <person name="Manning J."/>
            <person name="Marabella R."/>
            <person name="Maru K."/>
            <person name="Matthews C."/>
            <person name="Mauceli E."/>
            <person name="Mccarthy M."/>
            <person name="Mcdonough S."/>
            <person name="Mcghee T."/>
            <person name="Meldrim J."/>
            <person name="Meneus L."/>
            <person name="Mesirov J."/>
            <person name="Mihalev A."/>
            <person name="Mihova T."/>
            <person name="Mikkelsen T."/>
            <person name="Mlenga V."/>
            <person name="Moru K."/>
            <person name="Mozes J."/>
            <person name="Mulrain L."/>
            <person name="Munson G."/>
            <person name="Naylor J."/>
            <person name="Newes C."/>
            <person name="Nguyen C."/>
            <person name="Nguyen N."/>
            <person name="Nguyen T."/>
            <person name="Nicol R."/>
            <person name="Nielsen C."/>
            <person name="Nizzari M."/>
            <person name="Norbu C."/>
            <person name="Norbu N."/>
            <person name="O'donnell P."/>
            <person name="Okoawo O."/>
            <person name="O'leary S."/>
            <person name="Omotosho B."/>
            <person name="O'neill K."/>
            <person name="Osman S."/>
            <person name="Parker S."/>
            <person name="Perrin D."/>
            <person name="Phunkhang P."/>
            <person name="Piqani B."/>
            <person name="Purcell S."/>
            <person name="Rachupka T."/>
            <person name="Ramasamy U."/>
            <person name="Rameau R."/>
            <person name="Ray V."/>
            <person name="Raymond C."/>
            <person name="Retta R."/>
            <person name="Richardson S."/>
            <person name="Rise C."/>
            <person name="Rodriguez J."/>
            <person name="Rogers J."/>
            <person name="Rogov P."/>
            <person name="Rutman M."/>
            <person name="Schupbach R."/>
            <person name="Seaman C."/>
            <person name="Settipalli S."/>
            <person name="Sharpe T."/>
            <person name="Sheridan J."/>
            <person name="Sherpa N."/>
            <person name="Shi J."/>
            <person name="Smirnov S."/>
            <person name="Smith C."/>
            <person name="Sougnez C."/>
            <person name="Spencer B."/>
            <person name="Stalker J."/>
            <person name="Stange-thomann N."/>
            <person name="Stavropoulos S."/>
            <person name="Stetson K."/>
            <person name="Stone C."/>
            <person name="Stone S."/>
            <person name="Stubbs M."/>
            <person name="Talamas J."/>
            <person name="Tchuinga P."/>
            <person name="Tenzing P."/>
            <person name="Tesfaye S."/>
            <person name="Theodore J."/>
            <person name="Thoulutsang Y."/>
            <person name="Topham K."/>
            <person name="Towey S."/>
            <person name="Tsamla T."/>
            <person name="Tsomo N."/>
            <person name="Vallee D."/>
            <person name="Vassiliev H."/>
            <person name="Venkataraman V."/>
            <person name="Vinson J."/>
            <person name="Vo A."/>
            <person name="Wade C."/>
            <person name="Wang S."/>
            <person name="Wangchuk T."/>
            <person name="Wangdi T."/>
            <person name="Whittaker C."/>
            <person name="Wilkinson J."/>
            <person name="Wu Y."/>
            <person name="Wyman D."/>
            <person name="Yadav S."/>
            <person name="Yang S."/>
            <person name="Yang X."/>
            <person name="Yeager S."/>
            <person name="Yee E."/>
            <person name="Young G."/>
            <person name="Zainoun J."/>
            <person name="Zembeck L."/>
            <person name="Zimmer A."/>
            <person name="Zody M."/>
            <person name="Lander E."/>
        </authorList>
    </citation>
    <scope>NUCLEOTIDE SEQUENCE [LARGE SCALE GENOMIC DNA]</scope>
</reference>
<dbReference type="HOGENOM" id="CLU_027965_0_2_1"/>
<dbReference type="PANTHER" id="PTHR11937">
    <property type="entry name" value="ACTIN"/>
    <property type="match status" value="1"/>
</dbReference>
<dbReference type="GeneTree" id="ENSGT00940000170518"/>
<keyword evidence="4" id="KW-1185">Reference proteome</keyword>
<dbReference type="Gene3D" id="3.90.640.10">
    <property type="entry name" value="Actin, Chain A, domain 4"/>
    <property type="match status" value="1"/>
</dbReference>
<comment type="similarity">
    <text evidence="1 2">Belongs to the actin family.</text>
</comment>
<dbReference type="InterPro" id="IPR004000">
    <property type="entry name" value="Actin"/>
</dbReference>
<dbReference type="InterPro" id="IPR043129">
    <property type="entry name" value="ATPase_NBD"/>
</dbReference>
<reference evidence="3" key="3">
    <citation type="submission" date="2025-09" db="UniProtKB">
        <authorList>
            <consortium name="Ensembl"/>
        </authorList>
    </citation>
    <scope>IDENTIFICATION</scope>
</reference>
<dbReference type="Pfam" id="PF00022">
    <property type="entry name" value="Actin"/>
    <property type="match status" value="1"/>
</dbReference>
<proteinExistence type="inferred from homology"/>
<sequence>RPLVVDNGSHRVRFGWAGDFAPSATARNIVGRWRAEASEAWREALGSKFIGDVAIDRHATLNLHHPMRGGKITNWEAMRDVWDDVIDDDVDMTQHPILVTEQASIDKKQRERMAEVLFESLRFPAICLRNQSLLSAYSSNQSVSIVVNCGHDVTEVVPIYYDDVLRHAVTRMEVGGRNVGEYLAKLINLERGASLSTTPQMELVQSIKERFASVDHGVAGTWCCAVKNGAIDKIFELSDGQTIELGSELWRCSEVLFDPTLVSSASSGIHQLVATTISR</sequence>
<dbReference type="SMART" id="SM00268">
    <property type="entry name" value="ACTIN"/>
    <property type="match status" value="1"/>
</dbReference>
<dbReference type="InParanoid" id="H2ZA61"/>